<dbReference type="SUPFAM" id="SSF56112">
    <property type="entry name" value="Protein kinase-like (PK-like)"/>
    <property type="match status" value="1"/>
</dbReference>
<dbReference type="InterPro" id="IPR000719">
    <property type="entry name" value="Prot_kinase_dom"/>
</dbReference>
<organism evidence="7 8">
    <name type="scientific">Cichlidogyrus casuarinus</name>
    <dbReference type="NCBI Taxonomy" id="1844966"/>
    <lineage>
        <taxon>Eukaryota</taxon>
        <taxon>Metazoa</taxon>
        <taxon>Spiralia</taxon>
        <taxon>Lophotrochozoa</taxon>
        <taxon>Platyhelminthes</taxon>
        <taxon>Monogenea</taxon>
        <taxon>Monopisthocotylea</taxon>
        <taxon>Dactylogyridea</taxon>
        <taxon>Ancyrocephalidae</taxon>
        <taxon>Cichlidogyrus</taxon>
    </lineage>
</organism>
<name>A0ABD2PP39_9PLAT</name>
<evidence type="ECO:0000256" key="5">
    <source>
        <dbReference type="SAM" id="Coils"/>
    </source>
</evidence>
<accession>A0ABD2PP39</accession>
<dbReference type="InterPro" id="IPR050401">
    <property type="entry name" value="Cyclic_nucleotide_synthase"/>
</dbReference>
<protein>
    <recommendedName>
        <fullName evidence="1">guanylate cyclase</fullName>
        <ecNumber evidence="1">4.6.1.2</ecNumber>
    </recommendedName>
</protein>
<dbReference type="PANTHER" id="PTHR11920:SF335">
    <property type="entry name" value="GUANYLATE CYCLASE"/>
    <property type="match status" value="1"/>
</dbReference>
<dbReference type="GO" id="GO:0004383">
    <property type="term" value="F:guanylate cyclase activity"/>
    <property type="evidence" value="ECO:0007669"/>
    <property type="project" value="UniProtKB-EC"/>
</dbReference>
<evidence type="ECO:0000256" key="3">
    <source>
        <dbReference type="ARBA" id="ARBA00023239"/>
    </source>
</evidence>
<keyword evidence="8" id="KW-1185">Reference proteome</keyword>
<dbReference type="Gene3D" id="1.10.510.10">
    <property type="entry name" value="Transferase(Phosphotransferase) domain 1"/>
    <property type="match status" value="2"/>
</dbReference>
<dbReference type="InterPro" id="IPR011009">
    <property type="entry name" value="Kinase-like_dom_sf"/>
</dbReference>
<evidence type="ECO:0000313" key="7">
    <source>
        <dbReference type="EMBL" id="KAL3309109.1"/>
    </source>
</evidence>
<sequence>MNAGLKNAMLVGIVNGMSYLHESQNIAHGNLSSRVCMLDNAWNVKIGSWVPFDCLEECGQFKRCTPKNAISAKKRDRMWFVREPDFVRLLWRAPEQVLDMLGENDAEKLADILLGSFEDEYDEAAGSKPIGKRAKRSSGIGSKQLVPRYVFYRTRPSDVYSFGVIIKEIWSQEIPFCKMMNQVQTEYDLALLIATGALVPSPHPSMNFDVRSHWLLQECTEKQAKVRPSFTAIQKRLLESVSDKRSALDFMMDATNGIQELALKMKQSKVDLDRAQNELSRLLGNMMPKLVSDSLMRKLRVNLSYFQTLTFCRISQEDLAEQCGDFQMVIAGLNDALVVEEQSGVYETLPCHVVHNLLCCISFAKLLIVFCAEQGLAPLRILIHSGSGIGFLSGVSVPIYRVESEAMREMRVLFAEMKATQRGVAFLSQASIGILNRFKIDSVQSGENVTPQVEKFNREIASLAIDPNPIELRGDELGALHQIIF</sequence>
<evidence type="ECO:0000256" key="2">
    <source>
        <dbReference type="ARBA" id="ARBA00022741"/>
    </source>
</evidence>
<dbReference type="Pfam" id="PF07714">
    <property type="entry name" value="PK_Tyr_Ser-Thr"/>
    <property type="match status" value="1"/>
</dbReference>
<evidence type="ECO:0000259" key="6">
    <source>
        <dbReference type="PROSITE" id="PS50011"/>
    </source>
</evidence>
<keyword evidence="2" id="KW-0547">Nucleotide-binding</keyword>
<feature type="domain" description="Protein kinase" evidence="6">
    <location>
        <begin position="1"/>
        <end position="241"/>
    </location>
</feature>
<gene>
    <name evidence="7" type="primary">NPR2_6</name>
    <name evidence="7" type="ORF">Ciccas_012345</name>
</gene>
<dbReference type="EC" id="4.6.1.2" evidence="1"/>
<reference evidence="7 8" key="1">
    <citation type="submission" date="2024-11" db="EMBL/GenBank/DDBJ databases">
        <title>Adaptive evolution of stress response genes in parasites aligns with host niche diversity.</title>
        <authorList>
            <person name="Hahn C."/>
            <person name="Resl P."/>
        </authorList>
    </citation>
    <scope>NUCLEOTIDE SEQUENCE [LARGE SCALE GENOMIC DNA]</scope>
    <source>
        <strain evidence="7">EGGRZ-B1_66</strain>
        <tissue evidence="7">Body</tissue>
    </source>
</reference>
<dbReference type="InterPro" id="IPR001245">
    <property type="entry name" value="Ser-Thr/Tyr_kinase_cat_dom"/>
</dbReference>
<keyword evidence="3" id="KW-0456">Lyase</keyword>
<dbReference type="AlphaFoldDB" id="A0ABD2PP39"/>
<dbReference type="Proteomes" id="UP001626550">
    <property type="component" value="Unassembled WGS sequence"/>
</dbReference>
<dbReference type="EMBL" id="JBJKFK010004277">
    <property type="protein sequence ID" value="KAL3309109.1"/>
    <property type="molecule type" value="Genomic_DNA"/>
</dbReference>
<keyword evidence="5" id="KW-0175">Coiled coil</keyword>
<proteinExistence type="predicted"/>
<evidence type="ECO:0000256" key="1">
    <source>
        <dbReference type="ARBA" id="ARBA00012202"/>
    </source>
</evidence>
<dbReference type="PROSITE" id="PS50011">
    <property type="entry name" value="PROTEIN_KINASE_DOM"/>
    <property type="match status" value="1"/>
</dbReference>
<dbReference type="GO" id="GO:0000166">
    <property type="term" value="F:nucleotide binding"/>
    <property type="evidence" value="ECO:0007669"/>
    <property type="project" value="UniProtKB-KW"/>
</dbReference>
<dbReference type="PANTHER" id="PTHR11920">
    <property type="entry name" value="GUANYLYL CYCLASE"/>
    <property type="match status" value="1"/>
</dbReference>
<keyword evidence="4" id="KW-0141">cGMP biosynthesis</keyword>
<evidence type="ECO:0000313" key="8">
    <source>
        <dbReference type="Proteomes" id="UP001626550"/>
    </source>
</evidence>
<feature type="coiled-coil region" evidence="5">
    <location>
        <begin position="258"/>
        <end position="285"/>
    </location>
</feature>
<comment type="caution">
    <text evidence="7">The sequence shown here is derived from an EMBL/GenBank/DDBJ whole genome shotgun (WGS) entry which is preliminary data.</text>
</comment>
<evidence type="ECO:0000256" key="4">
    <source>
        <dbReference type="ARBA" id="ARBA00023293"/>
    </source>
</evidence>